<dbReference type="Gene3D" id="3.40.1350.10">
    <property type="match status" value="1"/>
</dbReference>
<dbReference type="InterPro" id="IPR003509">
    <property type="entry name" value="UPF0102_YraN-like"/>
</dbReference>
<evidence type="ECO:0000256" key="1">
    <source>
        <dbReference type="ARBA" id="ARBA00006738"/>
    </source>
</evidence>
<dbReference type="GO" id="GO:0003676">
    <property type="term" value="F:nucleic acid binding"/>
    <property type="evidence" value="ECO:0007669"/>
    <property type="project" value="InterPro"/>
</dbReference>
<evidence type="ECO:0000256" key="2">
    <source>
        <dbReference type="HAMAP-Rule" id="MF_00048"/>
    </source>
</evidence>
<name>C2M936_9PORP</name>
<dbReference type="AlphaFoldDB" id="C2M936"/>
<reference evidence="3 4" key="1">
    <citation type="submission" date="2009-04" db="EMBL/GenBank/DDBJ databases">
        <authorList>
            <person name="Sebastian Y."/>
            <person name="Madupu R."/>
            <person name="Durkin A.S."/>
            <person name="Torralba M."/>
            <person name="Methe B."/>
            <person name="Sutton G.G."/>
            <person name="Strausberg R.L."/>
            <person name="Nelson K.E."/>
        </authorList>
    </citation>
    <scope>NUCLEOTIDE SEQUENCE [LARGE SCALE GENOMIC DNA]</scope>
    <source>
        <strain evidence="3 4">60-3</strain>
    </source>
</reference>
<dbReference type="Pfam" id="PF02021">
    <property type="entry name" value="UPF0102"/>
    <property type="match status" value="1"/>
</dbReference>
<gene>
    <name evidence="3" type="ORF">PORUE0001_0291</name>
</gene>
<dbReference type="STRING" id="596327.PORUE0001_0291"/>
<dbReference type="eggNOG" id="COG0792">
    <property type="taxonomic scope" value="Bacteria"/>
</dbReference>
<sequence length="136" mass="15471">MALANELGAAGERAAQRYLLSRHIRLLEINWRDPLCEIDIIASDGRHLLIVEVKSRMEYTATSPLDAVDQAKAHQMMLGGMRYAQRMRINLPIRYDVIEALYCPASDLFEIKYHKGYFSAEEIALQETLPHGSVQP</sequence>
<dbReference type="PANTHER" id="PTHR34039">
    <property type="entry name" value="UPF0102 PROTEIN YRAN"/>
    <property type="match status" value="1"/>
</dbReference>
<proteinExistence type="inferred from homology"/>
<dbReference type="OrthoDB" id="9802516at2"/>
<protein>
    <recommendedName>
        <fullName evidence="2">UPF0102 protein PORUE0001_0291</fullName>
    </recommendedName>
</protein>
<dbReference type="HAMAP" id="MF_00048">
    <property type="entry name" value="UPF0102"/>
    <property type="match status" value="1"/>
</dbReference>
<accession>C2M936</accession>
<organism evidence="3 4">
    <name type="scientific">Porphyromonas uenonis 60-3</name>
    <dbReference type="NCBI Taxonomy" id="596327"/>
    <lineage>
        <taxon>Bacteria</taxon>
        <taxon>Pseudomonadati</taxon>
        <taxon>Bacteroidota</taxon>
        <taxon>Bacteroidia</taxon>
        <taxon>Bacteroidales</taxon>
        <taxon>Porphyromonadaceae</taxon>
        <taxon>Porphyromonas</taxon>
    </lineage>
</organism>
<comment type="similarity">
    <text evidence="1 2">Belongs to the UPF0102 family.</text>
</comment>
<evidence type="ECO:0000313" key="3">
    <source>
        <dbReference type="EMBL" id="EEK17775.1"/>
    </source>
</evidence>
<evidence type="ECO:0000313" key="4">
    <source>
        <dbReference type="Proteomes" id="UP000003303"/>
    </source>
</evidence>
<dbReference type="RefSeq" id="WP_007364443.1">
    <property type="nucleotide sequence ID" value="NZ_ACLR01000009.1"/>
</dbReference>
<comment type="caution">
    <text evidence="3">The sequence shown here is derived from an EMBL/GenBank/DDBJ whole genome shotgun (WGS) entry which is preliminary data.</text>
</comment>
<dbReference type="InterPro" id="IPR011856">
    <property type="entry name" value="tRNA_endonuc-like_dom_sf"/>
</dbReference>
<keyword evidence="4" id="KW-1185">Reference proteome</keyword>
<dbReference type="PANTHER" id="PTHR34039:SF1">
    <property type="entry name" value="UPF0102 PROTEIN YRAN"/>
    <property type="match status" value="1"/>
</dbReference>
<dbReference type="InterPro" id="IPR011335">
    <property type="entry name" value="Restrct_endonuc-II-like"/>
</dbReference>
<dbReference type="SUPFAM" id="SSF52980">
    <property type="entry name" value="Restriction endonuclease-like"/>
    <property type="match status" value="1"/>
</dbReference>
<dbReference type="Proteomes" id="UP000003303">
    <property type="component" value="Unassembled WGS sequence"/>
</dbReference>
<dbReference type="EMBL" id="ACLR01000009">
    <property type="protein sequence ID" value="EEK17775.1"/>
    <property type="molecule type" value="Genomic_DNA"/>
</dbReference>